<proteinExistence type="predicted"/>
<name>A0A8J7IX36_9RHOB</name>
<keyword evidence="1" id="KW-0732">Signal</keyword>
<evidence type="ECO:0000313" key="2">
    <source>
        <dbReference type="EMBL" id="MBI1493585.1"/>
    </source>
</evidence>
<evidence type="ECO:0000256" key="1">
    <source>
        <dbReference type="SAM" id="SignalP"/>
    </source>
</evidence>
<dbReference type="Proteomes" id="UP000640583">
    <property type="component" value="Unassembled WGS sequence"/>
</dbReference>
<evidence type="ECO:0000313" key="3">
    <source>
        <dbReference type="Proteomes" id="UP000640583"/>
    </source>
</evidence>
<feature type="signal peptide" evidence="1">
    <location>
        <begin position="1"/>
        <end position="20"/>
    </location>
</feature>
<dbReference type="Pfam" id="PF01963">
    <property type="entry name" value="TraB_PrgY_gumN"/>
    <property type="match status" value="1"/>
</dbReference>
<accession>A0A8J7IX36</accession>
<comment type="caution">
    <text evidence="2">The sequence shown here is derived from an EMBL/GenBank/DDBJ whole genome shotgun (WGS) entry which is preliminary data.</text>
</comment>
<gene>
    <name evidence="2" type="ORF">H1D41_08080</name>
</gene>
<reference evidence="2" key="1">
    <citation type="submission" date="2020-10" db="EMBL/GenBank/DDBJ databases">
        <title>Paenihalocynthiibacter styelae gen. nov., sp. nov., isolated from stalked sea squirt Styela clava.</title>
        <authorList>
            <person name="Kim Y.-O."/>
            <person name="Yoon J.-H."/>
        </authorList>
    </citation>
    <scope>NUCLEOTIDE SEQUENCE</scope>
    <source>
        <strain evidence="2">MYP1-1</strain>
    </source>
</reference>
<dbReference type="AlphaFoldDB" id="A0A8J7IX36"/>
<keyword evidence="3" id="KW-1185">Reference proteome</keyword>
<dbReference type="EMBL" id="JADCKQ010000005">
    <property type="protein sequence ID" value="MBI1493585.1"/>
    <property type="molecule type" value="Genomic_DNA"/>
</dbReference>
<sequence>MLFRLCLILLSFVTPLTVSAQDWATREVCTFDTAEIHEAAFVGRSEAELREAAAAIPNDLGRFWKVTSPEGMISHLWGSMHSTHPLILDLPEPVTSAISSARIVMPERSWFNLTRQEITQDFSFENYTRPDVGLFNIYHTNLDRNVISRMRTRMTALGYEPDSVNYFDYHTLIFTGLSDPCQDFYSAVLPVQDAHIEMRGVLAGAQIRGLETRNAVRHHLNNPLNEPTALAILETYGAAVQPQDSPIIAQTLTALYLAGEGGMFPLWEEDFLANTYGSEHASRILTLTNDYLVRDRNYRFIETLIPELQDGNVFAYAGFLHLPGDTGMIELLRSEGFTVERITLPGERP</sequence>
<protein>
    <submittedName>
        <fullName evidence="2">TraB/GumN family protein</fullName>
    </submittedName>
</protein>
<feature type="chain" id="PRO_5035308397" evidence="1">
    <location>
        <begin position="21"/>
        <end position="349"/>
    </location>
</feature>
<dbReference type="CDD" id="cd14789">
    <property type="entry name" value="Tiki"/>
    <property type="match status" value="1"/>
</dbReference>
<dbReference type="InterPro" id="IPR002816">
    <property type="entry name" value="TraB/PrgY/GumN_fam"/>
</dbReference>
<dbReference type="RefSeq" id="WP_228848424.1">
    <property type="nucleotide sequence ID" value="NZ_JADCKQ010000005.1"/>
</dbReference>
<organism evidence="2 3">
    <name type="scientific">Halocynthiibacter styelae</name>
    <dbReference type="NCBI Taxonomy" id="2761955"/>
    <lineage>
        <taxon>Bacteria</taxon>
        <taxon>Pseudomonadati</taxon>
        <taxon>Pseudomonadota</taxon>
        <taxon>Alphaproteobacteria</taxon>
        <taxon>Rhodobacterales</taxon>
        <taxon>Paracoccaceae</taxon>
        <taxon>Halocynthiibacter</taxon>
    </lineage>
</organism>